<evidence type="ECO:0000256" key="3">
    <source>
        <dbReference type="ARBA" id="ARBA00022833"/>
    </source>
</evidence>
<protein>
    <recommendedName>
        <fullName evidence="5">MYND-type domain-containing protein</fullName>
    </recommendedName>
</protein>
<dbReference type="InterPro" id="IPR002893">
    <property type="entry name" value="Znf_MYND"/>
</dbReference>
<name>A0AAD3D2Z0_9STRA</name>
<evidence type="ECO:0000256" key="4">
    <source>
        <dbReference type="PROSITE-ProRule" id="PRU00134"/>
    </source>
</evidence>
<dbReference type="AlphaFoldDB" id="A0AAD3D2Z0"/>
<evidence type="ECO:0000259" key="5">
    <source>
        <dbReference type="PROSITE" id="PS50865"/>
    </source>
</evidence>
<evidence type="ECO:0000313" key="7">
    <source>
        <dbReference type="Proteomes" id="UP001054902"/>
    </source>
</evidence>
<keyword evidence="2 4" id="KW-0863">Zinc-finger</keyword>
<organism evidence="6 7">
    <name type="scientific">Chaetoceros tenuissimus</name>
    <dbReference type="NCBI Taxonomy" id="426638"/>
    <lineage>
        <taxon>Eukaryota</taxon>
        <taxon>Sar</taxon>
        <taxon>Stramenopiles</taxon>
        <taxon>Ochrophyta</taxon>
        <taxon>Bacillariophyta</taxon>
        <taxon>Coscinodiscophyceae</taxon>
        <taxon>Chaetocerotophycidae</taxon>
        <taxon>Chaetocerotales</taxon>
        <taxon>Chaetocerotaceae</taxon>
        <taxon>Chaetoceros</taxon>
    </lineage>
</organism>
<keyword evidence="1" id="KW-0479">Metal-binding</keyword>
<sequence length="273" mass="31817">MDQCRFYAVQTCSKCKSVAYCSKECQIKHWKSVHKSCCKPNPNPAKLKGSLSQFKSLTPDDFKGHEFLLIKPTGRLNSIDEICHQCLESADDILDIPGFGHNQLEVMWAHNNQHDPIAKAIREKYGWSSGTYAIETMAGYARKEDIMCNVIICDDSFRSMMDQEPNYYGYACFPDLFTKLKQPVRGNLVMYRIIVKNRKIRNKASSFFQLNLTEDSDLEYEYEICPLNKAEVACMLFDRMNNLEDETYSRRHWRHEIRSMERDIEDNAITLPF</sequence>
<dbReference type="EMBL" id="BLLK01000051">
    <property type="protein sequence ID" value="GFH55821.1"/>
    <property type="molecule type" value="Genomic_DNA"/>
</dbReference>
<dbReference type="GO" id="GO:0008270">
    <property type="term" value="F:zinc ion binding"/>
    <property type="evidence" value="ECO:0007669"/>
    <property type="project" value="UniProtKB-KW"/>
</dbReference>
<evidence type="ECO:0000256" key="1">
    <source>
        <dbReference type="ARBA" id="ARBA00022723"/>
    </source>
</evidence>
<accession>A0AAD3D2Z0</accession>
<keyword evidence="3" id="KW-0862">Zinc</keyword>
<proteinExistence type="predicted"/>
<dbReference type="Gene3D" id="6.10.140.2220">
    <property type="match status" value="1"/>
</dbReference>
<keyword evidence="7" id="KW-1185">Reference proteome</keyword>
<evidence type="ECO:0000256" key="2">
    <source>
        <dbReference type="ARBA" id="ARBA00022771"/>
    </source>
</evidence>
<reference evidence="6 7" key="1">
    <citation type="journal article" date="2021" name="Sci. Rep.">
        <title>The genome of the diatom Chaetoceros tenuissimus carries an ancient integrated fragment of an extant virus.</title>
        <authorList>
            <person name="Hongo Y."/>
            <person name="Kimura K."/>
            <person name="Takaki Y."/>
            <person name="Yoshida Y."/>
            <person name="Baba S."/>
            <person name="Kobayashi G."/>
            <person name="Nagasaki K."/>
            <person name="Hano T."/>
            <person name="Tomaru Y."/>
        </authorList>
    </citation>
    <scope>NUCLEOTIDE SEQUENCE [LARGE SCALE GENOMIC DNA]</scope>
    <source>
        <strain evidence="6 7">NIES-3715</strain>
    </source>
</reference>
<dbReference type="SUPFAM" id="SSF144232">
    <property type="entry name" value="HIT/MYND zinc finger-like"/>
    <property type="match status" value="1"/>
</dbReference>
<evidence type="ECO:0000313" key="6">
    <source>
        <dbReference type="EMBL" id="GFH55821.1"/>
    </source>
</evidence>
<feature type="domain" description="MYND-type" evidence="5">
    <location>
        <begin position="1"/>
        <end position="38"/>
    </location>
</feature>
<dbReference type="Pfam" id="PF01753">
    <property type="entry name" value="zf-MYND"/>
    <property type="match status" value="1"/>
</dbReference>
<comment type="caution">
    <text evidence="6">The sequence shown here is derived from an EMBL/GenBank/DDBJ whole genome shotgun (WGS) entry which is preliminary data.</text>
</comment>
<dbReference type="Proteomes" id="UP001054902">
    <property type="component" value="Unassembled WGS sequence"/>
</dbReference>
<dbReference type="PROSITE" id="PS50865">
    <property type="entry name" value="ZF_MYND_2"/>
    <property type="match status" value="1"/>
</dbReference>
<gene>
    <name evidence="6" type="ORF">CTEN210_12298</name>
</gene>